<organism evidence="3 4">
    <name type="scientific">Mycolicibacterium gilvum</name>
    <dbReference type="NCBI Taxonomy" id="1804"/>
    <lineage>
        <taxon>Bacteria</taxon>
        <taxon>Bacillati</taxon>
        <taxon>Actinomycetota</taxon>
        <taxon>Actinomycetes</taxon>
        <taxon>Mycobacteriales</taxon>
        <taxon>Mycobacteriaceae</taxon>
        <taxon>Mycolicibacterium</taxon>
    </lineage>
</organism>
<dbReference type="Gene3D" id="3.90.550.10">
    <property type="entry name" value="Spore Coat Polysaccharide Biosynthesis Protein SpsA, Chain A"/>
    <property type="match status" value="1"/>
</dbReference>
<dbReference type="EMBL" id="UGQM01000001">
    <property type="protein sequence ID" value="STZ44685.1"/>
    <property type="molecule type" value="Genomic_DNA"/>
</dbReference>
<evidence type="ECO:0000256" key="1">
    <source>
        <dbReference type="ARBA" id="ARBA00022679"/>
    </source>
</evidence>
<gene>
    <name evidence="3" type="primary">ispD_2</name>
    <name evidence="3" type="ORF">NCTC10742_03927</name>
</gene>
<name>A0A378SQM9_9MYCO</name>
<keyword evidence="1 3" id="KW-0808">Transferase</keyword>
<dbReference type="InterPro" id="IPR029044">
    <property type="entry name" value="Nucleotide-diphossugar_trans"/>
</dbReference>
<dbReference type="SUPFAM" id="SSF53448">
    <property type="entry name" value="Nucleotide-diphospho-sugar transferases"/>
    <property type="match status" value="1"/>
</dbReference>
<protein>
    <submittedName>
        <fullName evidence="3">4-diphosphocytidyl-2C-methyl-D-erythritol synthase</fullName>
        <ecNumber evidence="3">2.7.7.60</ecNumber>
    </submittedName>
</protein>
<reference evidence="3 4" key="1">
    <citation type="submission" date="2018-06" db="EMBL/GenBank/DDBJ databases">
        <authorList>
            <consortium name="Pathogen Informatics"/>
            <person name="Doyle S."/>
        </authorList>
    </citation>
    <scope>NUCLEOTIDE SEQUENCE [LARGE SCALE GENOMIC DNA]</scope>
    <source>
        <strain evidence="3 4">NCTC10742</strain>
    </source>
</reference>
<dbReference type="RefSeq" id="WP_115327914.1">
    <property type="nucleotide sequence ID" value="NZ_JACKST010000084.1"/>
</dbReference>
<dbReference type="InterPro" id="IPR034683">
    <property type="entry name" value="IspD/TarI"/>
</dbReference>
<dbReference type="Proteomes" id="UP000254291">
    <property type="component" value="Unassembled WGS sequence"/>
</dbReference>
<dbReference type="EC" id="2.7.7.60" evidence="3"/>
<keyword evidence="2 3" id="KW-0548">Nucleotidyltransferase</keyword>
<evidence type="ECO:0000313" key="3">
    <source>
        <dbReference type="EMBL" id="STZ44685.1"/>
    </source>
</evidence>
<dbReference type="AlphaFoldDB" id="A0A378SQM9"/>
<dbReference type="GO" id="GO:0050518">
    <property type="term" value="F:2-C-methyl-D-erythritol 4-phosphate cytidylyltransferase activity"/>
    <property type="evidence" value="ECO:0007669"/>
    <property type="project" value="UniProtKB-EC"/>
</dbReference>
<dbReference type="Pfam" id="PF01128">
    <property type="entry name" value="IspD"/>
    <property type="match status" value="1"/>
</dbReference>
<sequence length="223" mass="23048">MTITALLPVPTDLARQPETVFAPVAGQSSLERIVRSLAAVGDVVVAVAEEMSDDVAAVLSAPDVPAVRLTVAAAPGRRRECLAAGLAELHDGPVLVHDIGWPIFSQQTLEGVLGALHCGADAVLPICAVTDSIKAVDGRGVITATVDRAPLRTVQYPRGFSAAMLAQLLGTSDFDDDELETVLTGGDATVLIDGDTAISRIELPCDAAYLDALLTSGDSDPAR</sequence>
<evidence type="ECO:0000256" key="2">
    <source>
        <dbReference type="ARBA" id="ARBA00022695"/>
    </source>
</evidence>
<proteinExistence type="predicted"/>
<evidence type="ECO:0000313" key="4">
    <source>
        <dbReference type="Proteomes" id="UP000254291"/>
    </source>
</evidence>
<accession>A0A378SQM9</accession>